<evidence type="ECO:0000256" key="15">
    <source>
        <dbReference type="ARBA" id="ARBA00023316"/>
    </source>
</evidence>
<comment type="catalytic activity">
    <reaction evidence="16">
        <text>a beta-lactam + H2O = a substituted beta-amino acid</text>
        <dbReference type="Rhea" id="RHEA:20401"/>
        <dbReference type="ChEBI" id="CHEBI:15377"/>
        <dbReference type="ChEBI" id="CHEBI:35627"/>
        <dbReference type="ChEBI" id="CHEBI:140347"/>
        <dbReference type="EC" id="3.5.2.6"/>
    </reaction>
</comment>
<dbReference type="Gene3D" id="3.40.710.10">
    <property type="entry name" value="DD-peptidase/beta-lactamase superfamily"/>
    <property type="match status" value="1"/>
</dbReference>
<keyword evidence="11" id="KW-0573">Peptidoglycan synthesis</keyword>
<keyword evidence="13 17" id="KW-0472">Membrane</keyword>
<sequence length="699" mass="75482">MIDPVPGDRRPAVSPQLALRISAVGLVAFLLFSVLFFRLWYLQVLDGDSYRVQANSNRSRVETLPAARGSIVDRNGEPLVQNTAAVVARLRPDSLPASEKEAAADYGDKVIERAKLSKRRQGPEISIPAVPPDFAPRVQRLARTLGMRVATIQERIIRGLFLAGYAPVTIKANLPEDVAGFILERPKQFPGVETPQVLLRAYPQRSLAAQIFGTTNQISPEQLKERYYRERKVRPGTVIGRSGVEAAFDDYLRGTDGRQTLRVDAQGNPRGNGRVIEPTPGRGVQLTLDLDLQKAADAAYRRVAGNLDGAFVALDPRNGAILATGSFPTYDPTLLARPISDRRYKAIFEPKDGSAGPLLDRVSQSLYPAASTFKIVTALAGFDEGLITPSSTYADTGCIVFGGDKRRACNSGGGKGNGEINVATALKVSSDTFFYDLGLRLFEKRGEPLQKWARRLGFGRITGNDLGGETKGNVPDAAWRRRVGQIEIDCRKKNKIPLSAPSDVAGTRNCGLYDVGPFTLGEAVNLAVGQGALQTNPLQLAVAYAALANGGRIVRPHLGSKVIDDTGAVLQPIPAEKSRKIKIPAAFRSAIMDGLHRSASEPGGTSADVFSNSTPPWNQKRFPIFGKTGTAENVAQVIDQSWYVAYSYDRSPERKPIVVVVTAEKGRFGADTAAPIARLILSAWFGVKAAVVRGASETK</sequence>
<dbReference type="Pfam" id="PF00905">
    <property type="entry name" value="Transpeptidase"/>
    <property type="match status" value="1"/>
</dbReference>
<evidence type="ECO:0000256" key="13">
    <source>
        <dbReference type="ARBA" id="ARBA00023136"/>
    </source>
</evidence>
<evidence type="ECO:0000256" key="3">
    <source>
        <dbReference type="ARBA" id="ARBA00007171"/>
    </source>
</evidence>
<keyword evidence="14 16" id="KW-0046">Antibiotic resistance</keyword>
<keyword evidence="10" id="KW-0133">Cell shape</keyword>
<dbReference type="AlphaFoldDB" id="A0AAU7AWU1"/>
<dbReference type="InterPro" id="IPR050515">
    <property type="entry name" value="Beta-lactam/transpept"/>
</dbReference>
<feature type="domain" description="Penicillin-binding protein dimerisation" evidence="19">
    <location>
        <begin position="64"/>
        <end position="271"/>
    </location>
</feature>
<dbReference type="PANTHER" id="PTHR30627:SF2">
    <property type="entry name" value="PEPTIDOGLYCAN D,D-TRANSPEPTIDASE MRDA"/>
    <property type="match status" value="1"/>
</dbReference>
<name>A0AAU7AWU1_9ACTN</name>
<evidence type="ECO:0000256" key="6">
    <source>
        <dbReference type="ARBA" id="ARBA00022475"/>
    </source>
</evidence>
<evidence type="ECO:0000256" key="9">
    <source>
        <dbReference type="ARBA" id="ARBA00022801"/>
    </source>
</evidence>
<dbReference type="GO" id="GO:0071555">
    <property type="term" value="P:cell wall organization"/>
    <property type="evidence" value="ECO:0007669"/>
    <property type="project" value="UniProtKB-KW"/>
</dbReference>
<dbReference type="GO" id="GO:0005886">
    <property type="term" value="C:plasma membrane"/>
    <property type="evidence" value="ECO:0007669"/>
    <property type="project" value="UniProtKB-SubCell"/>
</dbReference>
<keyword evidence="7 17" id="KW-0812">Transmembrane</keyword>
<dbReference type="GO" id="GO:0008800">
    <property type="term" value="F:beta-lactamase activity"/>
    <property type="evidence" value="ECO:0007669"/>
    <property type="project" value="UniProtKB-UniRule"/>
</dbReference>
<evidence type="ECO:0000259" key="19">
    <source>
        <dbReference type="Pfam" id="PF03717"/>
    </source>
</evidence>
<dbReference type="Gene3D" id="3.90.1310.10">
    <property type="entry name" value="Penicillin-binding protein 2a (Domain 2)"/>
    <property type="match status" value="1"/>
</dbReference>
<organism evidence="20">
    <name type="scientific">Paraconexibacter sp. AEG42_29</name>
    <dbReference type="NCBI Taxonomy" id="2997339"/>
    <lineage>
        <taxon>Bacteria</taxon>
        <taxon>Bacillati</taxon>
        <taxon>Actinomycetota</taxon>
        <taxon>Thermoleophilia</taxon>
        <taxon>Solirubrobacterales</taxon>
        <taxon>Paraconexibacteraceae</taxon>
        <taxon>Paraconexibacter</taxon>
    </lineage>
</organism>
<proteinExistence type="inferred from homology"/>
<dbReference type="InterPro" id="IPR012338">
    <property type="entry name" value="Beta-lactam/transpept-like"/>
</dbReference>
<dbReference type="InterPro" id="IPR002137">
    <property type="entry name" value="Beta-lactam_class-D_AS"/>
</dbReference>
<keyword evidence="9 16" id="KW-0378">Hydrolase</keyword>
<evidence type="ECO:0000256" key="1">
    <source>
        <dbReference type="ARBA" id="ARBA00004167"/>
    </source>
</evidence>
<dbReference type="EC" id="3.5.2.6" evidence="5 16"/>
<evidence type="ECO:0000256" key="4">
    <source>
        <dbReference type="ARBA" id="ARBA00007898"/>
    </source>
</evidence>
<keyword evidence="15" id="KW-0961">Cell wall biogenesis/degradation</keyword>
<dbReference type="Pfam" id="PF03717">
    <property type="entry name" value="PBP_dimer"/>
    <property type="match status" value="1"/>
</dbReference>
<comment type="subcellular location">
    <subcellularLocation>
        <location evidence="2">Cell membrane</location>
    </subcellularLocation>
    <subcellularLocation>
        <location evidence="1">Membrane</location>
        <topology evidence="1">Single-pass membrane protein</topology>
    </subcellularLocation>
</comment>
<dbReference type="RefSeq" id="WP_354697337.1">
    <property type="nucleotide sequence ID" value="NZ_CP114014.1"/>
</dbReference>
<dbReference type="SUPFAM" id="SSF56519">
    <property type="entry name" value="Penicillin binding protein dimerisation domain"/>
    <property type="match status" value="1"/>
</dbReference>
<keyword evidence="8" id="KW-0732">Signal</keyword>
<evidence type="ECO:0000256" key="14">
    <source>
        <dbReference type="ARBA" id="ARBA00023251"/>
    </source>
</evidence>
<evidence type="ECO:0000256" key="2">
    <source>
        <dbReference type="ARBA" id="ARBA00004236"/>
    </source>
</evidence>
<evidence type="ECO:0000256" key="10">
    <source>
        <dbReference type="ARBA" id="ARBA00022960"/>
    </source>
</evidence>
<feature type="domain" description="Penicillin-binding protein transpeptidase" evidence="18">
    <location>
        <begin position="309"/>
        <end position="681"/>
    </location>
</feature>
<dbReference type="GO" id="GO:0008658">
    <property type="term" value="F:penicillin binding"/>
    <property type="evidence" value="ECO:0007669"/>
    <property type="project" value="InterPro"/>
</dbReference>
<dbReference type="KEGG" id="parq:DSM112329_02960"/>
<comment type="similarity">
    <text evidence="3">Belongs to the transpeptidase family.</text>
</comment>
<evidence type="ECO:0000256" key="5">
    <source>
        <dbReference type="ARBA" id="ARBA00012865"/>
    </source>
</evidence>
<dbReference type="SUPFAM" id="SSF56601">
    <property type="entry name" value="beta-lactamase/transpeptidase-like"/>
    <property type="match status" value="1"/>
</dbReference>
<dbReference type="InterPro" id="IPR036138">
    <property type="entry name" value="PBP_dimer_sf"/>
</dbReference>
<dbReference type="InterPro" id="IPR005311">
    <property type="entry name" value="PBP_dimer"/>
</dbReference>
<evidence type="ECO:0000259" key="18">
    <source>
        <dbReference type="Pfam" id="PF00905"/>
    </source>
</evidence>
<evidence type="ECO:0000256" key="7">
    <source>
        <dbReference type="ARBA" id="ARBA00022692"/>
    </source>
</evidence>
<keyword evidence="20" id="KW-0645">Protease</keyword>
<evidence type="ECO:0000256" key="11">
    <source>
        <dbReference type="ARBA" id="ARBA00022984"/>
    </source>
</evidence>
<keyword evidence="20" id="KW-0121">Carboxypeptidase</keyword>
<keyword evidence="12 17" id="KW-1133">Transmembrane helix</keyword>
<dbReference type="PANTHER" id="PTHR30627">
    <property type="entry name" value="PEPTIDOGLYCAN D,D-TRANSPEPTIDASE"/>
    <property type="match status" value="1"/>
</dbReference>
<protein>
    <recommendedName>
        <fullName evidence="5 16">Beta-lactamase</fullName>
        <ecNumber evidence="5 16">3.5.2.6</ecNumber>
    </recommendedName>
</protein>
<evidence type="ECO:0000313" key="20">
    <source>
        <dbReference type="EMBL" id="XAY06098.1"/>
    </source>
</evidence>
<dbReference type="GO" id="GO:0046677">
    <property type="term" value="P:response to antibiotic"/>
    <property type="evidence" value="ECO:0007669"/>
    <property type="project" value="UniProtKB-UniRule"/>
</dbReference>
<keyword evidence="6" id="KW-1003">Cell membrane</keyword>
<feature type="transmembrane region" description="Helical" evidence="17">
    <location>
        <begin position="21"/>
        <end position="41"/>
    </location>
</feature>
<dbReference type="GO" id="GO:0008360">
    <property type="term" value="P:regulation of cell shape"/>
    <property type="evidence" value="ECO:0007669"/>
    <property type="project" value="UniProtKB-KW"/>
</dbReference>
<evidence type="ECO:0000256" key="16">
    <source>
        <dbReference type="RuleBase" id="RU361140"/>
    </source>
</evidence>
<dbReference type="GO" id="GO:0009252">
    <property type="term" value="P:peptidoglycan biosynthetic process"/>
    <property type="evidence" value="ECO:0007669"/>
    <property type="project" value="UniProtKB-KW"/>
</dbReference>
<dbReference type="GO" id="GO:0017001">
    <property type="term" value="P:antibiotic catabolic process"/>
    <property type="evidence" value="ECO:0007669"/>
    <property type="project" value="InterPro"/>
</dbReference>
<dbReference type="GO" id="GO:0071972">
    <property type="term" value="F:peptidoglycan L,D-transpeptidase activity"/>
    <property type="evidence" value="ECO:0007669"/>
    <property type="project" value="TreeGrafter"/>
</dbReference>
<evidence type="ECO:0000256" key="12">
    <source>
        <dbReference type="ARBA" id="ARBA00022989"/>
    </source>
</evidence>
<gene>
    <name evidence="20" type="primary">mrdA_2</name>
    <name evidence="20" type="ORF">DSM112329_02960</name>
</gene>
<evidence type="ECO:0000256" key="17">
    <source>
        <dbReference type="SAM" id="Phobius"/>
    </source>
</evidence>
<comment type="similarity">
    <text evidence="4 16">Belongs to the class-D beta-lactamase family.</text>
</comment>
<dbReference type="EMBL" id="CP114014">
    <property type="protein sequence ID" value="XAY06098.1"/>
    <property type="molecule type" value="Genomic_DNA"/>
</dbReference>
<reference evidence="20" key="1">
    <citation type="submission" date="2022-12" db="EMBL/GenBank/DDBJ databases">
        <title>Paraconexibacter alkalitolerans sp. nov. and Baekduia alba sp. nov., isolated from soil and emended description of the genera Paraconexibacter (Chun et al., 2020) and Baekduia (An et al., 2020).</title>
        <authorList>
            <person name="Vieira S."/>
            <person name="Huber K.J."/>
            <person name="Geppert A."/>
            <person name="Wolf J."/>
            <person name="Neumann-Schaal M."/>
            <person name="Muesken M."/>
            <person name="Overmann J."/>
        </authorList>
    </citation>
    <scope>NUCLEOTIDE SEQUENCE</scope>
    <source>
        <strain evidence="20">AEG42_29</strain>
    </source>
</reference>
<dbReference type="PROSITE" id="PS00337">
    <property type="entry name" value="BETA_LACTAMASE_D"/>
    <property type="match status" value="1"/>
</dbReference>
<evidence type="ECO:0000256" key="8">
    <source>
        <dbReference type="ARBA" id="ARBA00022729"/>
    </source>
</evidence>
<accession>A0AAU7AWU1</accession>
<dbReference type="InterPro" id="IPR001460">
    <property type="entry name" value="PCN-bd_Tpept"/>
</dbReference>